<dbReference type="AlphaFoldDB" id="A0A0K9UI21"/>
<feature type="non-terminal residue" evidence="2">
    <location>
        <position position="1"/>
    </location>
</feature>
<dbReference type="EMBL" id="AAUT02000034">
    <property type="protein sequence ID" value="KNA55965.1"/>
    <property type="molecule type" value="Genomic_DNA"/>
</dbReference>
<gene>
    <name evidence="2" type="ORF">VC274080_023896</name>
</gene>
<reference evidence="2 3" key="2">
    <citation type="submission" date="2010-08" db="EMBL/GenBank/DDBJ databases">
        <title>The Genome Sequence of Vibrio cholerae strain 2740-80.</title>
        <authorList>
            <consortium name="The Broad Institute Genome Sequencing Platform"/>
            <person name="Colwell R."/>
            <person name="Young S.K."/>
            <person name="Zeng Q."/>
            <person name="Alvarado L."/>
            <person name="Berlin A."/>
            <person name="Chapman S."/>
            <person name="Chen Z."/>
            <person name="Freedman E."/>
            <person name="Gellesch M."/>
            <person name="Goldberg J."/>
            <person name="Griggs A."/>
            <person name="Gujja S."/>
            <person name="Heilman E."/>
            <person name="Heiman D."/>
            <person name="Howarth C."/>
            <person name="Larson L."/>
            <person name="Mehta T."/>
            <person name="Neiman D.N."/>
            <person name="Park D."/>
            <person name="Pearson M."/>
            <person name="Roberts A."/>
            <person name="Saif S."/>
            <person name="Shenoy N."/>
            <person name="Sisk P."/>
            <person name="Stolte C."/>
            <person name="Sykes S."/>
            <person name="White J."/>
            <person name="Yandava C."/>
            <person name="Borodovsky M."/>
            <person name="Heidelberg J."/>
            <person name="Haas B."/>
            <person name="Nusbaum C."/>
            <person name="Birren B."/>
        </authorList>
    </citation>
    <scope>NUCLEOTIDE SEQUENCE [LARGE SCALE GENOMIC DNA]</scope>
    <source>
        <strain evidence="2 3">2740-80</strain>
    </source>
</reference>
<dbReference type="InterPro" id="IPR000182">
    <property type="entry name" value="GNAT_dom"/>
</dbReference>
<dbReference type="Proteomes" id="UP000003017">
    <property type="component" value="Unassembled WGS sequence"/>
</dbReference>
<proteinExistence type="predicted"/>
<comment type="caution">
    <text evidence="2">The sequence shown here is derived from an EMBL/GenBank/DDBJ whole genome shotgun (WGS) entry which is preliminary data.</text>
</comment>
<sequence>GEKIMSYVHKLADAEGRNRVTLSSFIRNEAAVRFYKSLGYQLIDSDEHFYSLSLQISS</sequence>
<evidence type="ECO:0000259" key="1">
    <source>
        <dbReference type="PROSITE" id="PS51186"/>
    </source>
</evidence>
<dbReference type="Gene3D" id="3.40.630.30">
    <property type="match status" value="1"/>
</dbReference>
<dbReference type="SUPFAM" id="SSF55729">
    <property type="entry name" value="Acyl-CoA N-acyltransferases (Nat)"/>
    <property type="match status" value="1"/>
</dbReference>
<name>A0A0K9UI21_VIBCL</name>
<organism evidence="2 3">
    <name type="scientific">Vibrio cholerae 2740-80</name>
    <dbReference type="NCBI Taxonomy" id="412614"/>
    <lineage>
        <taxon>Bacteria</taxon>
        <taxon>Pseudomonadati</taxon>
        <taxon>Pseudomonadota</taxon>
        <taxon>Gammaproteobacteria</taxon>
        <taxon>Vibrionales</taxon>
        <taxon>Vibrionaceae</taxon>
        <taxon>Vibrio</taxon>
    </lineage>
</organism>
<feature type="domain" description="N-acetyltransferase" evidence="1">
    <location>
        <begin position="1"/>
        <end position="57"/>
    </location>
</feature>
<evidence type="ECO:0000313" key="3">
    <source>
        <dbReference type="Proteomes" id="UP000003017"/>
    </source>
</evidence>
<dbReference type="RefSeq" id="WP_412034590.1">
    <property type="nucleotide sequence ID" value="NZ_KQ257338.1"/>
</dbReference>
<dbReference type="GO" id="GO:0016747">
    <property type="term" value="F:acyltransferase activity, transferring groups other than amino-acyl groups"/>
    <property type="evidence" value="ECO:0007669"/>
    <property type="project" value="InterPro"/>
</dbReference>
<reference evidence="2 3" key="1">
    <citation type="submission" date="2007-01" db="EMBL/GenBank/DDBJ databases">
        <authorList>
            <person name="Kobayashi T."/>
            <person name="Suzuki M."/>
            <person name="Inoue H."/>
            <person name="Itai R.N."/>
            <person name="Takahashi M."/>
            <person name="Nakanishi H."/>
            <person name="Mori S."/>
            <person name="Nishizawa N.K."/>
        </authorList>
    </citation>
    <scope>NUCLEOTIDE SEQUENCE [LARGE SCALE GENOMIC DNA]</scope>
    <source>
        <strain evidence="2 3">2740-80</strain>
    </source>
</reference>
<dbReference type="InterPro" id="IPR016181">
    <property type="entry name" value="Acyl_CoA_acyltransferase"/>
</dbReference>
<accession>A0A0K9UI21</accession>
<dbReference type="PROSITE" id="PS51186">
    <property type="entry name" value="GNAT"/>
    <property type="match status" value="1"/>
</dbReference>
<evidence type="ECO:0000313" key="2">
    <source>
        <dbReference type="EMBL" id="KNA55965.1"/>
    </source>
</evidence>
<protein>
    <recommendedName>
        <fullName evidence="1">N-acetyltransferase domain-containing protein</fullName>
    </recommendedName>
</protein>